<dbReference type="STRING" id="157652.A0A371FV59"/>
<dbReference type="InterPro" id="IPR043502">
    <property type="entry name" value="DNA/RNA_pol_sf"/>
</dbReference>
<evidence type="ECO:0000259" key="1">
    <source>
        <dbReference type="Pfam" id="PF07727"/>
    </source>
</evidence>
<comment type="caution">
    <text evidence="2">The sequence shown here is derived from an EMBL/GenBank/DDBJ whole genome shotgun (WGS) entry which is preliminary data.</text>
</comment>
<accession>A0A371FV59</accession>
<reference evidence="2" key="1">
    <citation type="submission" date="2018-05" db="EMBL/GenBank/DDBJ databases">
        <title>Draft genome of Mucuna pruriens seed.</title>
        <authorList>
            <person name="Nnadi N.E."/>
            <person name="Vos R."/>
            <person name="Hasami M.H."/>
            <person name="Devisetty U.K."/>
            <person name="Aguiy J.C."/>
        </authorList>
    </citation>
    <scope>NUCLEOTIDE SEQUENCE [LARGE SCALE GENOMIC DNA]</scope>
    <source>
        <strain evidence="2">JCA_2017</strain>
    </source>
</reference>
<dbReference type="AlphaFoldDB" id="A0A371FV59"/>
<evidence type="ECO:0000313" key="2">
    <source>
        <dbReference type="EMBL" id="RDX82188.1"/>
    </source>
</evidence>
<dbReference type="Pfam" id="PF07727">
    <property type="entry name" value="RVT_2"/>
    <property type="match status" value="2"/>
</dbReference>
<feature type="domain" description="Reverse transcriptase Ty1/copia-type" evidence="1">
    <location>
        <begin position="11"/>
        <end position="55"/>
    </location>
</feature>
<sequence>MKEEINSIEKNQTWELVDPPSNKKLIALKWVYKVKDNPRGEVIKNKARLVAKAWTETIRLVVAITINVGWSMHQLDVKSAFLNGPLEEVYVDQPLGFVVKGKENKVYKLKKALYGLKQAPRAWNKRIDGYLSQIDFIKCTSEHGV</sequence>
<dbReference type="InterPro" id="IPR013103">
    <property type="entry name" value="RVT_2"/>
</dbReference>
<feature type="domain" description="Reverse transcriptase Ty1/copia-type" evidence="1">
    <location>
        <begin position="56"/>
        <end position="145"/>
    </location>
</feature>
<dbReference type="EMBL" id="QJKJ01007703">
    <property type="protein sequence ID" value="RDX82188.1"/>
    <property type="molecule type" value="Genomic_DNA"/>
</dbReference>
<feature type="non-terminal residue" evidence="2">
    <location>
        <position position="1"/>
    </location>
</feature>
<organism evidence="2 3">
    <name type="scientific">Mucuna pruriens</name>
    <name type="common">Velvet bean</name>
    <name type="synonym">Dolichos pruriens</name>
    <dbReference type="NCBI Taxonomy" id="157652"/>
    <lineage>
        <taxon>Eukaryota</taxon>
        <taxon>Viridiplantae</taxon>
        <taxon>Streptophyta</taxon>
        <taxon>Embryophyta</taxon>
        <taxon>Tracheophyta</taxon>
        <taxon>Spermatophyta</taxon>
        <taxon>Magnoliopsida</taxon>
        <taxon>eudicotyledons</taxon>
        <taxon>Gunneridae</taxon>
        <taxon>Pentapetalae</taxon>
        <taxon>rosids</taxon>
        <taxon>fabids</taxon>
        <taxon>Fabales</taxon>
        <taxon>Fabaceae</taxon>
        <taxon>Papilionoideae</taxon>
        <taxon>50 kb inversion clade</taxon>
        <taxon>NPAAA clade</taxon>
        <taxon>indigoferoid/millettioid clade</taxon>
        <taxon>Phaseoleae</taxon>
        <taxon>Mucuna</taxon>
    </lineage>
</organism>
<name>A0A371FV59_MUCPR</name>
<evidence type="ECO:0000313" key="3">
    <source>
        <dbReference type="Proteomes" id="UP000257109"/>
    </source>
</evidence>
<gene>
    <name evidence="2" type="ORF">CR513_37053</name>
</gene>
<dbReference type="Proteomes" id="UP000257109">
    <property type="component" value="Unassembled WGS sequence"/>
</dbReference>
<proteinExistence type="predicted"/>
<keyword evidence="3" id="KW-1185">Reference proteome</keyword>
<dbReference type="SUPFAM" id="SSF56672">
    <property type="entry name" value="DNA/RNA polymerases"/>
    <property type="match status" value="1"/>
</dbReference>
<protein>
    <recommendedName>
        <fullName evidence="1">Reverse transcriptase Ty1/copia-type domain-containing protein</fullName>
    </recommendedName>
</protein>
<dbReference type="OrthoDB" id="1193898at2759"/>